<evidence type="ECO:0000313" key="6">
    <source>
        <dbReference type="EMBL" id="RPF28257.1"/>
    </source>
</evidence>
<evidence type="ECO:0000256" key="2">
    <source>
        <dbReference type="ARBA" id="ARBA00022603"/>
    </source>
</evidence>
<dbReference type="GO" id="GO:0008168">
    <property type="term" value="F:methyltransferase activity"/>
    <property type="evidence" value="ECO:0007669"/>
    <property type="project" value="UniProtKB-KW"/>
</dbReference>
<gene>
    <name evidence="6" type="ORF">EDD32_2778</name>
</gene>
<keyword evidence="2" id="KW-0489">Methyltransferase</keyword>
<comment type="similarity">
    <text evidence="1">Belongs to the CFA/CMAS family.</text>
</comment>
<name>A0A3N4Z7H7_9MICO</name>
<keyword evidence="5" id="KW-0443">Lipid metabolism</keyword>
<comment type="caution">
    <text evidence="6">The sequence shown here is derived from an EMBL/GenBank/DDBJ whole genome shotgun (WGS) entry which is preliminary data.</text>
</comment>
<evidence type="ECO:0000256" key="1">
    <source>
        <dbReference type="ARBA" id="ARBA00010815"/>
    </source>
</evidence>
<dbReference type="GO" id="GO:0008610">
    <property type="term" value="P:lipid biosynthetic process"/>
    <property type="evidence" value="ECO:0007669"/>
    <property type="project" value="InterPro"/>
</dbReference>
<dbReference type="OrthoDB" id="9782855at2"/>
<dbReference type="PANTHER" id="PTHR43667">
    <property type="entry name" value="CYCLOPROPANE-FATTY-ACYL-PHOSPHOLIPID SYNTHASE"/>
    <property type="match status" value="1"/>
</dbReference>
<dbReference type="Gene3D" id="3.40.50.150">
    <property type="entry name" value="Vaccinia Virus protein VP39"/>
    <property type="match status" value="1"/>
</dbReference>
<dbReference type="RefSeq" id="WP_123918359.1">
    <property type="nucleotide sequence ID" value="NZ_RKRA01000001.1"/>
</dbReference>
<accession>A0A3N4Z7H7</accession>
<evidence type="ECO:0000256" key="4">
    <source>
        <dbReference type="ARBA" id="ARBA00022691"/>
    </source>
</evidence>
<keyword evidence="7" id="KW-1185">Reference proteome</keyword>
<protein>
    <submittedName>
        <fullName evidence="6">Cyclopropane-fatty-acyl-phospholipid synthase</fullName>
    </submittedName>
</protein>
<keyword evidence="4" id="KW-0949">S-adenosyl-L-methionine</keyword>
<dbReference type="CDD" id="cd02440">
    <property type="entry name" value="AdoMet_MTases"/>
    <property type="match status" value="1"/>
</dbReference>
<proteinExistence type="inferred from homology"/>
<keyword evidence="3" id="KW-0808">Transferase</keyword>
<dbReference type="SUPFAM" id="SSF53335">
    <property type="entry name" value="S-adenosyl-L-methionine-dependent methyltransferases"/>
    <property type="match status" value="1"/>
</dbReference>
<dbReference type="Pfam" id="PF02353">
    <property type="entry name" value="CMAS"/>
    <property type="match status" value="1"/>
</dbReference>
<reference evidence="6 7" key="1">
    <citation type="submission" date="2018-11" db="EMBL/GenBank/DDBJ databases">
        <title>Sequencing the genomes of 1000 actinobacteria strains.</title>
        <authorList>
            <person name="Klenk H.-P."/>
        </authorList>
    </citation>
    <scope>NUCLEOTIDE SEQUENCE [LARGE SCALE GENOMIC DNA]</scope>
    <source>
        <strain evidence="6 7">DSM 14418</strain>
    </source>
</reference>
<dbReference type="Proteomes" id="UP000280726">
    <property type="component" value="Unassembled WGS sequence"/>
</dbReference>
<evidence type="ECO:0000313" key="7">
    <source>
        <dbReference type="Proteomes" id="UP000280726"/>
    </source>
</evidence>
<dbReference type="InterPro" id="IPR050723">
    <property type="entry name" value="CFA/CMAS"/>
</dbReference>
<dbReference type="EMBL" id="RKRA01000001">
    <property type="protein sequence ID" value="RPF28257.1"/>
    <property type="molecule type" value="Genomic_DNA"/>
</dbReference>
<dbReference type="AlphaFoldDB" id="A0A3N4Z7H7"/>
<evidence type="ECO:0000256" key="5">
    <source>
        <dbReference type="ARBA" id="ARBA00023098"/>
    </source>
</evidence>
<dbReference type="InterPro" id="IPR029063">
    <property type="entry name" value="SAM-dependent_MTases_sf"/>
</dbReference>
<organism evidence="6 7">
    <name type="scientific">Georgenia muralis</name>
    <dbReference type="NCBI Taxonomy" id="154117"/>
    <lineage>
        <taxon>Bacteria</taxon>
        <taxon>Bacillati</taxon>
        <taxon>Actinomycetota</taxon>
        <taxon>Actinomycetes</taxon>
        <taxon>Micrococcales</taxon>
        <taxon>Bogoriellaceae</taxon>
        <taxon>Georgenia</taxon>
    </lineage>
</organism>
<dbReference type="GO" id="GO:0032259">
    <property type="term" value="P:methylation"/>
    <property type="evidence" value="ECO:0007669"/>
    <property type="project" value="UniProtKB-KW"/>
</dbReference>
<evidence type="ECO:0000256" key="3">
    <source>
        <dbReference type="ARBA" id="ARBA00022679"/>
    </source>
</evidence>
<sequence>MTVRTTTTRGLADIFADLVGQDVPVAFRAFDGSYAGPADPVATIEVRSPAAVRRVLAAPNQLGLARGYVAGEIELHGDIFAVLGLRDRVTQALRQPQTWVTWARLTGSGGLHRAPEPPPEEVRVTGRRHSRSRDAAAIAYHYDVPGDFYRLFLGATMTYSCGVWADPSVGLDAAQEAKYELICRKLGLAPGMRLLDVGCGWGGMVMHAARRHGVRAVGVTLSQEQAELARRRVADAGLSGQVEIRLADYRDVSDGPYDAISSIGMFEHVGTAHLGEYFGHMRELLAPGARLLNHGISSPAGQRPMRRNGFVQRYVFPDGELQEIGRVVSAVQHAGLEVRHTENLREHYALTLRTWVRNLEEHYDEATRLAGAGRARVWRLYLAGSAVGFERGDIEIHQTLAVRADDGVSRMPRRPDWD</sequence>
<dbReference type="PANTHER" id="PTHR43667:SF1">
    <property type="entry name" value="CYCLOPROPANE-FATTY-ACYL-PHOSPHOLIPID SYNTHASE"/>
    <property type="match status" value="1"/>
</dbReference>
<dbReference type="InterPro" id="IPR003333">
    <property type="entry name" value="CMAS"/>
</dbReference>
<dbReference type="PIRSF" id="PIRSF003085">
    <property type="entry name" value="CMAS"/>
    <property type="match status" value="1"/>
</dbReference>